<dbReference type="RefSeq" id="WP_209667336.1">
    <property type="nucleotide sequence ID" value="NZ_JAGGMS010000001.1"/>
</dbReference>
<evidence type="ECO:0000259" key="3">
    <source>
        <dbReference type="SMART" id="SM00722"/>
    </source>
</evidence>
<dbReference type="InterPro" id="IPR039448">
    <property type="entry name" value="Beta_helix"/>
</dbReference>
<comment type="caution">
    <text evidence="4">The sequence shown here is derived from an EMBL/GenBank/DDBJ whole genome shotgun (WGS) entry which is preliminary data.</text>
</comment>
<organism evidence="4 5">
    <name type="scientific">Amycolatopsis magusensis</name>
    <dbReference type="NCBI Taxonomy" id="882444"/>
    <lineage>
        <taxon>Bacteria</taxon>
        <taxon>Bacillati</taxon>
        <taxon>Actinomycetota</taxon>
        <taxon>Actinomycetes</taxon>
        <taxon>Pseudonocardiales</taxon>
        <taxon>Pseudonocardiaceae</taxon>
        <taxon>Amycolatopsis</taxon>
    </lineage>
</organism>
<dbReference type="InterPro" id="IPR011050">
    <property type="entry name" value="Pectin_lyase_fold/virulence"/>
</dbReference>
<dbReference type="Pfam" id="PF13229">
    <property type="entry name" value="Beta_helix"/>
    <property type="match status" value="1"/>
</dbReference>
<evidence type="ECO:0000313" key="4">
    <source>
        <dbReference type="EMBL" id="MBP2184304.1"/>
    </source>
</evidence>
<dbReference type="InterPro" id="IPR012334">
    <property type="entry name" value="Pectin_lyas_fold"/>
</dbReference>
<reference evidence="4 5" key="1">
    <citation type="submission" date="2021-03" db="EMBL/GenBank/DDBJ databases">
        <title>Sequencing the genomes of 1000 actinobacteria strains.</title>
        <authorList>
            <person name="Klenk H.-P."/>
        </authorList>
    </citation>
    <scope>NUCLEOTIDE SEQUENCE [LARGE SCALE GENOMIC DNA]</scope>
    <source>
        <strain evidence="4 5">DSM 45510</strain>
    </source>
</reference>
<keyword evidence="1" id="KW-0677">Repeat</keyword>
<evidence type="ECO:0000256" key="1">
    <source>
        <dbReference type="ARBA" id="ARBA00022737"/>
    </source>
</evidence>
<keyword evidence="5" id="KW-1185">Reference proteome</keyword>
<keyword evidence="2" id="KW-0732">Signal</keyword>
<evidence type="ECO:0000256" key="2">
    <source>
        <dbReference type="SAM" id="SignalP"/>
    </source>
</evidence>
<dbReference type="SMART" id="SM00722">
    <property type="entry name" value="CASH"/>
    <property type="match status" value="1"/>
</dbReference>
<proteinExistence type="predicted"/>
<dbReference type="Gene3D" id="2.160.20.10">
    <property type="entry name" value="Single-stranded right-handed beta-helix, Pectin lyase-like"/>
    <property type="match status" value="1"/>
</dbReference>
<feature type="signal peptide" evidence="2">
    <location>
        <begin position="1"/>
        <end position="31"/>
    </location>
</feature>
<feature type="chain" id="PRO_5045088838" description="Carbohydrate-binding/sugar hydrolysis domain-containing protein" evidence="2">
    <location>
        <begin position="32"/>
        <end position="507"/>
    </location>
</feature>
<dbReference type="SMART" id="SM00710">
    <property type="entry name" value="PbH1"/>
    <property type="match status" value="7"/>
</dbReference>
<dbReference type="SUPFAM" id="SSF51126">
    <property type="entry name" value="Pectin lyase-like"/>
    <property type="match status" value="1"/>
</dbReference>
<evidence type="ECO:0000313" key="5">
    <source>
        <dbReference type="Proteomes" id="UP000741013"/>
    </source>
</evidence>
<dbReference type="InterPro" id="IPR006633">
    <property type="entry name" value="Carb-bd_sugar_hydrolysis-dom"/>
</dbReference>
<protein>
    <recommendedName>
        <fullName evidence="3">Carbohydrate-binding/sugar hydrolysis domain-containing protein</fullName>
    </recommendedName>
</protein>
<sequence>MRIGFRDRPAGSRVLPLALSVLLLQVSVAPAAVAVAVAAPGSAAEVAEGACGTTAGVPAAPAGAEVVQPGTDLTSRTSQSPAGSTFWLAPGTHTLSPDQYGQVMPKDGNVYLGAPGAVLDGRGINRAAFTTTAKDVVIRGLTIRGFVAERDQGVVNHDSGERWIIEGNVIEENQGAALMAGAGQQVLGNCLRNNGQYGINAYRIAGGITDLVIEGNEITGNNTGDWETLIPGCGCSGGAKFWAVDGADIIGNWVHHNHGVGLWADTNNNDFLVEGNLIEDNGSEGLFYEISYNLELVGNTFRRNALVQGRNRAAKGDNFPVASVYISESGGEPRLPARTDGIVIRGNMFSENWSGITLWENADRFCNSPANTSTLSCTALVSPTSDCSAPAIASEPLYGDCRWKTQRVSVFDNTFEFDSTLEGCLGLCGRMAVLSNYGTFPAWSPYKAAVISEAVTFEQDNRWYDNKYYGPWSFVAHDTSRQLTAAQWRAAPYSQDTCSVFGAMETC</sequence>
<name>A0ABS4PXZ6_9PSEU</name>
<dbReference type="InterPro" id="IPR006626">
    <property type="entry name" value="PbH1"/>
</dbReference>
<gene>
    <name evidence="4" type="ORF">JOM49_005830</name>
</gene>
<feature type="domain" description="Carbohydrate-binding/sugar hydrolysis" evidence="3">
    <location>
        <begin position="164"/>
        <end position="313"/>
    </location>
</feature>
<dbReference type="EMBL" id="JAGGMS010000001">
    <property type="protein sequence ID" value="MBP2184304.1"/>
    <property type="molecule type" value="Genomic_DNA"/>
</dbReference>
<dbReference type="Proteomes" id="UP000741013">
    <property type="component" value="Unassembled WGS sequence"/>
</dbReference>
<accession>A0ABS4PXZ6</accession>